<evidence type="ECO:0000256" key="1">
    <source>
        <dbReference type="ARBA" id="ARBA00003291"/>
    </source>
</evidence>
<sequence length="173" mass="18666">MATNPDPSTNSKSNVYLQNADEVNRVFKRFDANGDGKISAAELAEVLKALGSDSSLEEVGRMMEELDTDHDGSISLTEFADFCKGSITGGEDSSSDGGGERELRDAFELYDQDKNGMISAVELHQVLIRLGEKCSVQDCTRMINSVDSDGDGNVSFAEFKKMMTTSSSKGPSQ</sequence>
<dbReference type="SMART" id="SM00054">
    <property type="entry name" value="EFh"/>
    <property type="match status" value="4"/>
</dbReference>
<feature type="domain" description="EF-hand" evidence="5">
    <location>
        <begin position="18"/>
        <end position="53"/>
    </location>
</feature>
<keyword evidence="7" id="KW-1185">Reference proteome</keyword>
<evidence type="ECO:0000313" key="7">
    <source>
        <dbReference type="Proteomes" id="UP001415857"/>
    </source>
</evidence>
<dbReference type="Pfam" id="PF13499">
    <property type="entry name" value="EF-hand_7"/>
    <property type="match status" value="2"/>
</dbReference>
<feature type="domain" description="EF-hand" evidence="5">
    <location>
        <begin position="98"/>
        <end position="133"/>
    </location>
</feature>
<keyword evidence="3" id="KW-0677">Repeat</keyword>
<evidence type="ECO:0000259" key="5">
    <source>
        <dbReference type="PROSITE" id="PS50222"/>
    </source>
</evidence>
<dbReference type="InterPro" id="IPR039647">
    <property type="entry name" value="EF_hand_pair_protein_CML-like"/>
</dbReference>
<dbReference type="PANTHER" id="PTHR10891">
    <property type="entry name" value="EF-HAND CALCIUM-BINDING DOMAIN CONTAINING PROTEIN"/>
    <property type="match status" value="1"/>
</dbReference>
<dbReference type="PROSITE" id="PS00018">
    <property type="entry name" value="EF_HAND_1"/>
    <property type="match status" value="4"/>
</dbReference>
<dbReference type="Proteomes" id="UP001415857">
    <property type="component" value="Unassembled WGS sequence"/>
</dbReference>
<dbReference type="InterPro" id="IPR011992">
    <property type="entry name" value="EF-hand-dom_pair"/>
</dbReference>
<dbReference type="FunFam" id="1.10.238.10:FF:000003">
    <property type="entry name" value="Calmodulin A"/>
    <property type="match status" value="1"/>
</dbReference>
<protein>
    <recommendedName>
        <fullName evidence="5">EF-hand domain-containing protein</fullName>
    </recommendedName>
</protein>
<evidence type="ECO:0000313" key="6">
    <source>
        <dbReference type="EMBL" id="KAK9278498.1"/>
    </source>
</evidence>
<organism evidence="6 7">
    <name type="scientific">Liquidambar formosana</name>
    <name type="common">Formosan gum</name>
    <dbReference type="NCBI Taxonomy" id="63359"/>
    <lineage>
        <taxon>Eukaryota</taxon>
        <taxon>Viridiplantae</taxon>
        <taxon>Streptophyta</taxon>
        <taxon>Embryophyta</taxon>
        <taxon>Tracheophyta</taxon>
        <taxon>Spermatophyta</taxon>
        <taxon>Magnoliopsida</taxon>
        <taxon>eudicotyledons</taxon>
        <taxon>Gunneridae</taxon>
        <taxon>Pentapetalae</taxon>
        <taxon>Saxifragales</taxon>
        <taxon>Altingiaceae</taxon>
        <taxon>Liquidambar</taxon>
    </lineage>
</organism>
<reference evidence="6 7" key="1">
    <citation type="journal article" date="2024" name="Plant J.">
        <title>Genome sequences and population genomics reveal climatic adaptation and genomic divergence between two closely related sweetgum species.</title>
        <authorList>
            <person name="Xu W.Q."/>
            <person name="Ren C.Q."/>
            <person name="Zhang X.Y."/>
            <person name="Comes H.P."/>
            <person name="Liu X.H."/>
            <person name="Li Y.G."/>
            <person name="Kettle C.J."/>
            <person name="Jalonen R."/>
            <person name="Gaisberger H."/>
            <person name="Ma Y.Z."/>
            <person name="Qiu Y.X."/>
        </authorList>
    </citation>
    <scope>NUCLEOTIDE SEQUENCE [LARGE SCALE GENOMIC DNA]</scope>
    <source>
        <strain evidence="6">Hangzhou</strain>
    </source>
</reference>
<proteinExistence type="predicted"/>
<dbReference type="Gene3D" id="1.10.238.10">
    <property type="entry name" value="EF-hand"/>
    <property type="match status" value="2"/>
</dbReference>
<dbReference type="EMBL" id="JBBPBK010000009">
    <property type="protein sequence ID" value="KAK9278498.1"/>
    <property type="molecule type" value="Genomic_DNA"/>
</dbReference>
<dbReference type="AlphaFoldDB" id="A0AAP0WW22"/>
<gene>
    <name evidence="6" type="ORF">L1049_028064</name>
</gene>
<keyword evidence="2" id="KW-0479">Metal-binding</keyword>
<dbReference type="GO" id="GO:0005737">
    <property type="term" value="C:cytoplasm"/>
    <property type="evidence" value="ECO:0007669"/>
    <property type="project" value="UniProtKB-ARBA"/>
</dbReference>
<dbReference type="SUPFAM" id="SSF47473">
    <property type="entry name" value="EF-hand"/>
    <property type="match status" value="1"/>
</dbReference>
<dbReference type="InterPro" id="IPR018247">
    <property type="entry name" value="EF_Hand_1_Ca_BS"/>
</dbReference>
<comment type="function">
    <text evidence="1">Potential calcium sensor.</text>
</comment>
<dbReference type="InterPro" id="IPR002048">
    <property type="entry name" value="EF_hand_dom"/>
</dbReference>
<dbReference type="PROSITE" id="PS50222">
    <property type="entry name" value="EF_HAND_2"/>
    <property type="match status" value="4"/>
</dbReference>
<accession>A0AAP0WW22</accession>
<dbReference type="CDD" id="cd00051">
    <property type="entry name" value="EFh"/>
    <property type="match status" value="2"/>
</dbReference>
<evidence type="ECO:0000256" key="3">
    <source>
        <dbReference type="ARBA" id="ARBA00022737"/>
    </source>
</evidence>
<evidence type="ECO:0000256" key="2">
    <source>
        <dbReference type="ARBA" id="ARBA00022723"/>
    </source>
</evidence>
<evidence type="ECO:0000256" key="4">
    <source>
        <dbReference type="ARBA" id="ARBA00022837"/>
    </source>
</evidence>
<dbReference type="GO" id="GO:0005509">
    <property type="term" value="F:calcium ion binding"/>
    <property type="evidence" value="ECO:0007669"/>
    <property type="project" value="InterPro"/>
</dbReference>
<comment type="caution">
    <text evidence="6">The sequence shown here is derived from an EMBL/GenBank/DDBJ whole genome shotgun (WGS) entry which is preliminary data.</text>
</comment>
<feature type="domain" description="EF-hand" evidence="5">
    <location>
        <begin position="54"/>
        <end position="89"/>
    </location>
</feature>
<name>A0AAP0WW22_LIQFO</name>
<keyword evidence="4" id="KW-0106">Calcium</keyword>
<feature type="domain" description="EF-hand" evidence="5">
    <location>
        <begin position="134"/>
        <end position="169"/>
    </location>
</feature>
<dbReference type="FunFam" id="1.10.238.10:FF:000089">
    <property type="entry name" value="calmodulin-like protein 3"/>
    <property type="match status" value="1"/>
</dbReference>